<sequence length="99" mass="11529">MLKELKVYPNMESHRENILESIWRFRKQETGISRAIYDHGVRGLLVSGCISWYILKGKSNLFWSLSSEHQLYWCAIERNEDMCPCGIFANVHAMGQYGS</sequence>
<evidence type="ECO:0000313" key="1">
    <source>
        <dbReference type="EMBL" id="MBA4670593.1"/>
    </source>
</evidence>
<reference evidence="1" key="2">
    <citation type="submission" date="2020-07" db="EMBL/GenBank/DDBJ databases">
        <authorList>
            <person name="Vera ALvarez R."/>
            <person name="Arias-Moreno D.M."/>
            <person name="Jimenez-Jacinto V."/>
            <person name="Jimenez-Bremont J.F."/>
            <person name="Swaminathan K."/>
            <person name="Moose S.P."/>
            <person name="Guerrero-Gonzalez M.L."/>
            <person name="Marino-Ramirez L."/>
            <person name="Landsman D."/>
            <person name="Rodriguez-Kessler M."/>
            <person name="Delgado-Sanchez P."/>
        </authorList>
    </citation>
    <scope>NUCLEOTIDE SEQUENCE</scope>
    <source>
        <tissue evidence="1">Cladode</tissue>
    </source>
</reference>
<dbReference type="EMBL" id="GISG01248019">
    <property type="protein sequence ID" value="MBA4670593.1"/>
    <property type="molecule type" value="Transcribed_RNA"/>
</dbReference>
<reference evidence="1" key="1">
    <citation type="journal article" date="2013" name="J. Plant Res.">
        <title>Effect of fungi and light on seed germination of three Opuntia species from semiarid lands of central Mexico.</title>
        <authorList>
            <person name="Delgado-Sanchez P."/>
            <person name="Jimenez-Bremont J.F."/>
            <person name="Guerrero-Gonzalez Mde L."/>
            <person name="Flores J."/>
        </authorList>
    </citation>
    <scope>NUCLEOTIDE SEQUENCE</scope>
    <source>
        <tissue evidence="1">Cladode</tissue>
    </source>
</reference>
<dbReference type="AlphaFoldDB" id="A0A7C9ANF5"/>
<proteinExistence type="predicted"/>
<name>A0A7C9ANF5_OPUST</name>
<organism evidence="1">
    <name type="scientific">Opuntia streptacantha</name>
    <name type="common">Prickly pear cactus</name>
    <name type="synonym">Opuntia cardona</name>
    <dbReference type="NCBI Taxonomy" id="393608"/>
    <lineage>
        <taxon>Eukaryota</taxon>
        <taxon>Viridiplantae</taxon>
        <taxon>Streptophyta</taxon>
        <taxon>Embryophyta</taxon>
        <taxon>Tracheophyta</taxon>
        <taxon>Spermatophyta</taxon>
        <taxon>Magnoliopsida</taxon>
        <taxon>eudicotyledons</taxon>
        <taxon>Gunneridae</taxon>
        <taxon>Pentapetalae</taxon>
        <taxon>Caryophyllales</taxon>
        <taxon>Cactineae</taxon>
        <taxon>Cactaceae</taxon>
        <taxon>Opuntioideae</taxon>
        <taxon>Opuntia</taxon>
    </lineage>
</organism>
<accession>A0A7C9ANF5</accession>
<protein>
    <submittedName>
        <fullName evidence="1">Uncharacterized protein</fullName>
    </submittedName>
</protein>